<name>A0AAW0AFW9_9AGAR</name>
<proteinExistence type="inferred from homology"/>
<dbReference type="AlphaFoldDB" id="A0AAW0AFW9"/>
<dbReference type="Gene3D" id="3.40.50.720">
    <property type="entry name" value="NAD(P)-binding Rossmann-like Domain"/>
    <property type="match status" value="1"/>
</dbReference>
<feature type="domain" description="NmrA-like" evidence="4">
    <location>
        <begin position="11"/>
        <end position="285"/>
    </location>
</feature>
<evidence type="ECO:0000256" key="3">
    <source>
        <dbReference type="ARBA" id="ARBA00023002"/>
    </source>
</evidence>
<organism evidence="5 6">
    <name type="scientific">Favolaschia claudopus</name>
    <dbReference type="NCBI Taxonomy" id="2862362"/>
    <lineage>
        <taxon>Eukaryota</taxon>
        <taxon>Fungi</taxon>
        <taxon>Dikarya</taxon>
        <taxon>Basidiomycota</taxon>
        <taxon>Agaricomycotina</taxon>
        <taxon>Agaricomycetes</taxon>
        <taxon>Agaricomycetidae</taxon>
        <taxon>Agaricales</taxon>
        <taxon>Marasmiineae</taxon>
        <taxon>Mycenaceae</taxon>
        <taxon>Favolaschia</taxon>
    </lineage>
</organism>
<keyword evidence="3" id="KW-0560">Oxidoreductase</keyword>
<evidence type="ECO:0000256" key="2">
    <source>
        <dbReference type="ARBA" id="ARBA00022857"/>
    </source>
</evidence>
<accession>A0AAW0AFW9</accession>
<evidence type="ECO:0000256" key="1">
    <source>
        <dbReference type="ARBA" id="ARBA00006328"/>
    </source>
</evidence>
<keyword evidence="6" id="KW-1185">Reference proteome</keyword>
<sequence>MTITCDPTAPLVAVVGATGNQGGSVIHALAESSNPYRVRGFTRDAAKPAAQELAKLGVEVFVVSLVVENQEKVYEAFVGADFAFLVTNFWEHVDIDREVAEGKLLIDAAKSASITRIVWSGLPSFNKLSHGKYKNVYHFDGKALITEYGRHSGVPFVDVQAGFYGTNFLGPLGAPKKQENGSYLFAFPAKPETVIPFIDVVPDYGMFVRYVLEMDVFPDGGEYVAHGETITYRDLVSQWSEETGKTIVHVEISPRQFKEGLEDADLPSHVVLDYVEFSLAWNEFGWKSTPIPPILEAQVHTWADFIRDTDWSGVF</sequence>
<dbReference type="InterPro" id="IPR008030">
    <property type="entry name" value="NmrA-like"/>
</dbReference>
<protein>
    <submittedName>
        <fullName evidence="5">NmrA domain-containing protein</fullName>
    </submittedName>
</protein>
<dbReference type="GO" id="GO:0016491">
    <property type="term" value="F:oxidoreductase activity"/>
    <property type="evidence" value="ECO:0007669"/>
    <property type="project" value="UniProtKB-KW"/>
</dbReference>
<dbReference type="Pfam" id="PF05368">
    <property type="entry name" value="NmrA"/>
    <property type="match status" value="1"/>
</dbReference>
<evidence type="ECO:0000259" key="4">
    <source>
        <dbReference type="Pfam" id="PF05368"/>
    </source>
</evidence>
<dbReference type="CDD" id="cd05251">
    <property type="entry name" value="NmrA_like_SDR_a"/>
    <property type="match status" value="1"/>
</dbReference>
<comment type="caution">
    <text evidence="5">The sequence shown here is derived from an EMBL/GenBank/DDBJ whole genome shotgun (WGS) entry which is preliminary data.</text>
</comment>
<dbReference type="InterPro" id="IPR051164">
    <property type="entry name" value="NmrA-like_oxidored"/>
</dbReference>
<dbReference type="Proteomes" id="UP001362999">
    <property type="component" value="Unassembled WGS sequence"/>
</dbReference>
<gene>
    <name evidence="5" type="ORF">R3P38DRAFT_1624293</name>
</gene>
<dbReference type="GO" id="GO:0005634">
    <property type="term" value="C:nucleus"/>
    <property type="evidence" value="ECO:0007669"/>
    <property type="project" value="TreeGrafter"/>
</dbReference>
<keyword evidence="2" id="KW-0521">NADP</keyword>
<dbReference type="EMBL" id="JAWWNJ010000069">
    <property type="protein sequence ID" value="KAK7007993.1"/>
    <property type="molecule type" value="Genomic_DNA"/>
</dbReference>
<comment type="similarity">
    <text evidence="1">Belongs to the NmrA-type oxidoreductase family.</text>
</comment>
<evidence type="ECO:0000313" key="6">
    <source>
        <dbReference type="Proteomes" id="UP001362999"/>
    </source>
</evidence>
<reference evidence="5 6" key="1">
    <citation type="journal article" date="2024" name="J Genomics">
        <title>Draft genome sequencing and assembly of Favolaschia claudopus CIRM-BRFM 2984 isolated from oak limbs.</title>
        <authorList>
            <person name="Navarro D."/>
            <person name="Drula E."/>
            <person name="Chaduli D."/>
            <person name="Cazenave R."/>
            <person name="Ahrendt S."/>
            <person name="Wang J."/>
            <person name="Lipzen A."/>
            <person name="Daum C."/>
            <person name="Barry K."/>
            <person name="Grigoriev I.V."/>
            <person name="Favel A."/>
            <person name="Rosso M.N."/>
            <person name="Martin F."/>
        </authorList>
    </citation>
    <scope>NUCLEOTIDE SEQUENCE [LARGE SCALE GENOMIC DNA]</scope>
    <source>
        <strain evidence="5 6">CIRM-BRFM 2984</strain>
    </source>
</reference>
<evidence type="ECO:0000313" key="5">
    <source>
        <dbReference type="EMBL" id="KAK7007993.1"/>
    </source>
</evidence>
<dbReference type="InterPro" id="IPR036291">
    <property type="entry name" value="NAD(P)-bd_dom_sf"/>
</dbReference>
<dbReference type="PANTHER" id="PTHR42748">
    <property type="entry name" value="NITROGEN METABOLITE REPRESSION PROTEIN NMRA FAMILY MEMBER"/>
    <property type="match status" value="1"/>
</dbReference>
<dbReference type="Gene3D" id="3.90.25.10">
    <property type="entry name" value="UDP-galactose 4-epimerase, domain 1"/>
    <property type="match status" value="1"/>
</dbReference>
<dbReference type="PANTHER" id="PTHR42748:SF30">
    <property type="entry name" value="NMRA-LIKE DOMAIN-CONTAINING PROTEIN"/>
    <property type="match status" value="1"/>
</dbReference>
<dbReference type="SUPFAM" id="SSF51735">
    <property type="entry name" value="NAD(P)-binding Rossmann-fold domains"/>
    <property type="match status" value="1"/>
</dbReference>